<evidence type="ECO:0000313" key="2">
    <source>
        <dbReference type="EMBL" id="CAK0866221.1"/>
    </source>
</evidence>
<organism evidence="2 3">
    <name type="scientific">Prorocentrum cordatum</name>
    <dbReference type="NCBI Taxonomy" id="2364126"/>
    <lineage>
        <taxon>Eukaryota</taxon>
        <taxon>Sar</taxon>
        <taxon>Alveolata</taxon>
        <taxon>Dinophyceae</taxon>
        <taxon>Prorocentrales</taxon>
        <taxon>Prorocentraceae</taxon>
        <taxon>Prorocentrum</taxon>
    </lineage>
</organism>
<proteinExistence type="predicted"/>
<feature type="region of interest" description="Disordered" evidence="1">
    <location>
        <begin position="258"/>
        <end position="315"/>
    </location>
</feature>
<name>A0ABN9V0W4_9DINO</name>
<evidence type="ECO:0000256" key="1">
    <source>
        <dbReference type="SAM" id="MobiDB-lite"/>
    </source>
</evidence>
<protein>
    <submittedName>
        <fullName evidence="2">Uncharacterized protein</fullName>
    </submittedName>
</protein>
<feature type="compositionally biased region" description="Low complexity" evidence="1">
    <location>
        <begin position="265"/>
        <end position="279"/>
    </location>
</feature>
<feature type="compositionally biased region" description="Low complexity" evidence="1">
    <location>
        <begin position="78"/>
        <end position="97"/>
    </location>
</feature>
<comment type="caution">
    <text evidence="2">The sequence shown here is derived from an EMBL/GenBank/DDBJ whole genome shotgun (WGS) entry which is preliminary data.</text>
</comment>
<dbReference type="EMBL" id="CAUYUJ010016516">
    <property type="protein sequence ID" value="CAK0866221.1"/>
    <property type="molecule type" value="Genomic_DNA"/>
</dbReference>
<sequence length="315" mass="32390">MALKDALGEDWARDRETHVCLIGPAGDAQLAWALYEVLTEQLALRHVSVASGGFAAARACAVRLGLEAPPVGAGEARGGQPAEGAEEVGGALAGPPALRDRPGNWPGHVDMGELPSWPRKEICAKEGAYWQCIAVVVRSPQAQTVGAAPAALEWEGCASVLAVVGKRLVCAEAGASKQAAVYAEFEVSRVLKVTSKKQAPDVLIFYFREDERGQAAARASPGAGAAEPAMVLHFENGPDDVKAFIQVLKSSYSTALPQPVKTQEAAARGPARPAVAAVADQSLDEEEPGPRPSPLGAGLAAGAAAVSGPGRRGAA</sequence>
<gene>
    <name evidence="2" type="ORF">PCOR1329_LOCUS53464</name>
</gene>
<keyword evidence="3" id="KW-1185">Reference proteome</keyword>
<dbReference type="Proteomes" id="UP001189429">
    <property type="component" value="Unassembled WGS sequence"/>
</dbReference>
<evidence type="ECO:0000313" key="3">
    <source>
        <dbReference type="Proteomes" id="UP001189429"/>
    </source>
</evidence>
<accession>A0ABN9V0W4</accession>
<feature type="region of interest" description="Disordered" evidence="1">
    <location>
        <begin position="73"/>
        <end position="110"/>
    </location>
</feature>
<reference evidence="2" key="1">
    <citation type="submission" date="2023-10" db="EMBL/GenBank/DDBJ databases">
        <authorList>
            <person name="Chen Y."/>
            <person name="Shah S."/>
            <person name="Dougan E. K."/>
            <person name="Thang M."/>
            <person name="Chan C."/>
        </authorList>
    </citation>
    <scope>NUCLEOTIDE SEQUENCE [LARGE SCALE GENOMIC DNA]</scope>
</reference>
<feature type="compositionally biased region" description="Low complexity" evidence="1">
    <location>
        <begin position="294"/>
        <end position="315"/>
    </location>
</feature>